<name>A0A5B8MJI1_9CHLO</name>
<organism evidence="2 3">
    <name type="scientific">Chloropicon primus</name>
    <dbReference type="NCBI Taxonomy" id="1764295"/>
    <lineage>
        <taxon>Eukaryota</taxon>
        <taxon>Viridiplantae</taxon>
        <taxon>Chlorophyta</taxon>
        <taxon>Chloropicophyceae</taxon>
        <taxon>Chloropicales</taxon>
        <taxon>Chloropicaceae</taxon>
        <taxon>Chloropicon</taxon>
    </lineage>
</organism>
<evidence type="ECO:0000313" key="2">
    <source>
        <dbReference type="EMBL" id="QDZ19835.1"/>
    </source>
</evidence>
<gene>
    <name evidence="2" type="ORF">A3770_03p23530</name>
</gene>
<protein>
    <submittedName>
        <fullName evidence="2">Uncharacterized protein</fullName>
    </submittedName>
</protein>
<dbReference type="Proteomes" id="UP000316726">
    <property type="component" value="Chromosome 3"/>
</dbReference>
<feature type="region of interest" description="Disordered" evidence="1">
    <location>
        <begin position="261"/>
        <end position="288"/>
    </location>
</feature>
<dbReference type="InterPro" id="IPR002052">
    <property type="entry name" value="DNA_methylase_N6_adenine_CS"/>
</dbReference>
<accession>A0A5B8MJI1</accession>
<feature type="compositionally biased region" description="Basic residues" evidence="1">
    <location>
        <begin position="265"/>
        <end position="281"/>
    </location>
</feature>
<proteinExistence type="predicted"/>
<dbReference type="GO" id="GO:0008168">
    <property type="term" value="F:methyltransferase activity"/>
    <property type="evidence" value="ECO:0007669"/>
    <property type="project" value="InterPro"/>
</dbReference>
<reference evidence="2 3" key="1">
    <citation type="submission" date="2018-07" db="EMBL/GenBank/DDBJ databases">
        <title>The complete nuclear genome of the prasinophyte Chloropicon primus (CCMP1205).</title>
        <authorList>
            <person name="Pombert J.-F."/>
            <person name="Otis C."/>
            <person name="Turmel M."/>
            <person name="Lemieux C."/>
        </authorList>
    </citation>
    <scope>NUCLEOTIDE SEQUENCE [LARGE SCALE GENOMIC DNA]</scope>
    <source>
        <strain evidence="2 3">CCMP1205</strain>
    </source>
</reference>
<dbReference type="PROSITE" id="PS00092">
    <property type="entry name" value="N6_MTASE"/>
    <property type="match status" value="1"/>
</dbReference>
<evidence type="ECO:0000313" key="3">
    <source>
        <dbReference type="Proteomes" id="UP000316726"/>
    </source>
</evidence>
<dbReference type="PANTHER" id="PTHR39444:SF3">
    <property type="entry name" value="SITE-SPECIFIC DNA-METHYLTRANSFERASE (ADENINE-SPECIFIC)"/>
    <property type="match status" value="1"/>
</dbReference>
<dbReference type="GO" id="GO:0003676">
    <property type="term" value="F:nucleic acid binding"/>
    <property type="evidence" value="ECO:0007669"/>
    <property type="project" value="InterPro"/>
</dbReference>
<evidence type="ECO:0000256" key="1">
    <source>
        <dbReference type="SAM" id="MobiDB-lite"/>
    </source>
</evidence>
<dbReference type="EMBL" id="CP031036">
    <property type="protein sequence ID" value="QDZ19835.1"/>
    <property type="molecule type" value="Genomic_DNA"/>
</dbReference>
<sequence length="288" mass="32609">MEGHSRATDAAASGGANQGTDHDHGFRKGKKRVKPGREGWKRKGKRPALLSDRAWTCAEEDHCETPLAAFRDLRPALRSVAKLCHKDCAKVRIYDPFYCEGSMKDHMNSLGFSNVYNENEDFYERVRTETVPPYDVLVSNPPFSGNHVEGILRFAVKSRRPFALLLPDFVCRKVYFQEIVAGGTPIALIAPTEPYRFWAPGRADKGIRGRAIVPKAHGLEFGCVWVCCFWSFQKKVIRWWRKGERSESFCKLYTSANDLPQTSTTKKRGNPRQRAKARKRMALAASKG</sequence>
<dbReference type="AlphaFoldDB" id="A0A5B8MJI1"/>
<dbReference type="PANTHER" id="PTHR39444">
    <property type="entry name" value="SITE-SPECIFIC DNA-METHYLTRANSFERASE (ADENINE-SPECIFIC)"/>
    <property type="match status" value="1"/>
</dbReference>
<feature type="region of interest" description="Disordered" evidence="1">
    <location>
        <begin position="1"/>
        <end position="45"/>
    </location>
</feature>
<dbReference type="OrthoDB" id="203687at2759"/>
<keyword evidence="3" id="KW-1185">Reference proteome</keyword>
<dbReference type="GO" id="GO:0032259">
    <property type="term" value="P:methylation"/>
    <property type="evidence" value="ECO:0007669"/>
    <property type="project" value="InterPro"/>
</dbReference>